<accession>A0AAW6M913</accession>
<reference evidence="1" key="1">
    <citation type="submission" date="2023-03" db="EMBL/GenBank/DDBJ databases">
        <title>DFI Biobank Strains.</title>
        <authorList>
            <person name="Mostad J."/>
            <person name="Paddock L."/>
            <person name="Medina S."/>
            <person name="Waligurski E."/>
            <person name="Barat B."/>
            <person name="Smith R."/>
            <person name="Burgo V."/>
            <person name="Metcalfe C."/>
            <person name="Woodson C."/>
            <person name="Sundararajan A."/>
            <person name="Ramaswamy R."/>
            <person name="Lin H."/>
            <person name="Pamer E.G."/>
        </authorList>
    </citation>
    <scope>NUCLEOTIDE SEQUENCE</scope>
    <source>
        <strain evidence="1">DFI.9.5</strain>
    </source>
</reference>
<comment type="caution">
    <text evidence="1">The sequence shown here is derived from an EMBL/GenBank/DDBJ whole genome shotgun (WGS) entry which is preliminary data.</text>
</comment>
<gene>
    <name evidence="1" type="ORF">PZH42_27620</name>
</gene>
<protein>
    <submittedName>
        <fullName evidence="1">Uncharacterized protein</fullName>
    </submittedName>
</protein>
<sequence>MKFNGTLATNNKTGTASFINHYQATLAGSTWNNGASVYNDGLVQLTDFYNTAVGDIYNICAFIIRNEFTFVNLILDNG</sequence>
<proteinExistence type="predicted"/>
<dbReference type="AlphaFoldDB" id="A0AAW6M913"/>
<feature type="non-terminal residue" evidence="1">
    <location>
        <position position="78"/>
    </location>
</feature>
<dbReference type="EMBL" id="JARFID010000322">
    <property type="protein sequence ID" value="MDE8697826.1"/>
    <property type="molecule type" value="Genomic_DNA"/>
</dbReference>
<evidence type="ECO:0000313" key="2">
    <source>
        <dbReference type="Proteomes" id="UP001221924"/>
    </source>
</evidence>
<dbReference type="Proteomes" id="UP001221924">
    <property type="component" value="Unassembled WGS sequence"/>
</dbReference>
<name>A0AAW6M913_9BACE</name>
<evidence type="ECO:0000313" key="1">
    <source>
        <dbReference type="EMBL" id="MDE8697826.1"/>
    </source>
</evidence>
<organism evidence="1 2">
    <name type="scientific">Bacteroides cellulosilyticus</name>
    <dbReference type="NCBI Taxonomy" id="246787"/>
    <lineage>
        <taxon>Bacteria</taxon>
        <taxon>Pseudomonadati</taxon>
        <taxon>Bacteroidota</taxon>
        <taxon>Bacteroidia</taxon>
        <taxon>Bacteroidales</taxon>
        <taxon>Bacteroidaceae</taxon>
        <taxon>Bacteroides</taxon>
    </lineage>
</organism>